<sequence>MPSWKKPADGSSGSVGGIPITVAAKAPTWSNNMSRRFSAGQLRNDVRNSLSPFPTSSGAGNRSSTMRRAPRVRYAAANKGQSAATTTVATAASGFITSGSAPMATSSAMGCSPDSALI</sequence>
<proteinExistence type="predicted"/>
<feature type="region of interest" description="Disordered" evidence="1">
    <location>
        <begin position="29"/>
        <end position="70"/>
    </location>
</feature>
<evidence type="ECO:0000313" key="2">
    <source>
        <dbReference type="EMBL" id="CKR83936.1"/>
    </source>
</evidence>
<gene>
    <name evidence="2" type="ORF">ERS027661_02190</name>
</gene>
<feature type="compositionally biased region" description="Polar residues" evidence="1">
    <location>
        <begin position="98"/>
        <end position="109"/>
    </location>
</feature>
<dbReference type="Proteomes" id="UP000049023">
    <property type="component" value="Unassembled WGS sequence"/>
</dbReference>
<accession>A0A655EM24</accession>
<protein>
    <submittedName>
        <fullName evidence="2">Uncharacterized protein</fullName>
    </submittedName>
</protein>
<dbReference type="AlphaFoldDB" id="A0A655EM24"/>
<dbReference type="EMBL" id="CNFU01000443">
    <property type="protein sequence ID" value="CKR83936.1"/>
    <property type="molecule type" value="Genomic_DNA"/>
</dbReference>
<organism evidence="2 3">
    <name type="scientific">Mycobacterium tuberculosis</name>
    <dbReference type="NCBI Taxonomy" id="1773"/>
    <lineage>
        <taxon>Bacteria</taxon>
        <taxon>Bacillati</taxon>
        <taxon>Actinomycetota</taxon>
        <taxon>Actinomycetes</taxon>
        <taxon>Mycobacteriales</taxon>
        <taxon>Mycobacteriaceae</taxon>
        <taxon>Mycobacterium</taxon>
        <taxon>Mycobacterium tuberculosis complex</taxon>
    </lineage>
</organism>
<reference evidence="2 3" key="1">
    <citation type="submission" date="2015-03" db="EMBL/GenBank/DDBJ databases">
        <authorList>
            <consortium name="Pathogen Informatics"/>
        </authorList>
    </citation>
    <scope>NUCLEOTIDE SEQUENCE [LARGE SCALE GENOMIC DNA]</scope>
    <source>
        <strain evidence="2 3">Bir 187</strain>
    </source>
</reference>
<evidence type="ECO:0000256" key="1">
    <source>
        <dbReference type="SAM" id="MobiDB-lite"/>
    </source>
</evidence>
<evidence type="ECO:0000313" key="3">
    <source>
        <dbReference type="Proteomes" id="UP000049023"/>
    </source>
</evidence>
<feature type="region of interest" description="Disordered" evidence="1">
    <location>
        <begin position="98"/>
        <end position="118"/>
    </location>
</feature>
<name>A0A655EM24_MYCTX</name>
<feature type="compositionally biased region" description="Polar residues" evidence="1">
    <location>
        <begin position="47"/>
        <end position="66"/>
    </location>
</feature>